<comment type="similarity">
    <text evidence="1 5">Belongs to the DTD family.</text>
</comment>
<dbReference type="Gene3D" id="3.50.80.10">
    <property type="entry name" value="D-tyrosyl-tRNA(Tyr) deacylase"/>
    <property type="match status" value="1"/>
</dbReference>
<comment type="catalytic activity">
    <reaction evidence="5">
        <text>glycyl-tRNA(Ala) + H2O = tRNA(Ala) + glycine + H(+)</text>
        <dbReference type="Rhea" id="RHEA:53744"/>
        <dbReference type="Rhea" id="RHEA-COMP:9657"/>
        <dbReference type="Rhea" id="RHEA-COMP:13640"/>
        <dbReference type="ChEBI" id="CHEBI:15377"/>
        <dbReference type="ChEBI" id="CHEBI:15378"/>
        <dbReference type="ChEBI" id="CHEBI:57305"/>
        <dbReference type="ChEBI" id="CHEBI:78442"/>
        <dbReference type="ChEBI" id="CHEBI:78522"/>
    </reaction>
</comment>
<feature type="short sequence motif" description="Gly-cisPro motif, important for rejection of L-amino acids" evidence="5">
    <location>
        <begin position="157"/>
        <end position="158"/>
    </location>
</feature>
<evidence type="ECO:0000313" key="7">
    <source>
        <dbReference type="Proteomes" id="UP000012042"/>
    </source>
</evidence>
<dbReference type="KEGG" id="lbk:LVISKB_1251"/>
<sequence>MSRTFMSLSGHSINERWWHELRVLLQRVSQASVSIDNAVHGQIGPGFLLLVGAQDQDTSEQIDYLVHKINHLRVFEDDAGKMNLSINDVGGQILSVSQFTLYANTKKGNRPSFVGAGDPQHASQIYDEFNQKLAATGLTVATGVFGADMQVALVNDGPVTIWFDTDA</sequence>
<evidence type="ECO:0000256" key="5">
    <source>
        <dbReference type="HAMAP-Rule" id="MF_00518"/>
    </source>
</evidence>
<dbReference type="GO" id="GO:0000049">
    <property type="term" value="F:tRNA binding"/>
    <property type="evidence" value="ECO:0007669"/>
    <property type="project" value="UniProtKB-UniRule"/>
</dbReference>
<gene>
    <name evidence="5" type="primary">dtd</name>
    <name evidence="6" type="ORF">LVISKB_1251</name>
</gene>
<reference evidence="6 7" key="1">
    <citation type="journal article" date="2013" name="PLoS ONE">
        <title>Genomic Analysis by Deep Sequencing of the Probiotic Lactobacillus brevis KB290 Harboring Nine Plasmids Reveals Genomic Stability.</title>
        <authorList>
            <person name="Fukao M."/>
            <person name="Oshima K."/>
            <person name="Morita H."/>
            <person name="Toh H."/>
            <person name="Suda W."/>
            <person name="Kim S.W."/>
            <person name="Suzuki S."/>
            <person name="Yakabe T."/>
            <person name="Hattori M."/>
            <person name="Yajima N."/>
        </authorList>
    </citation>
    <scope>NUCLEOTIDE SEQUENCE [LARGE SCALE GENOMIC DNA]</scope>
    <source>
        <strain evidence="6 7">KB290</strain>
    </source>
</reference>
<evidence type="ECO:0000256" key="3">
    <source>
        <dbReference type="ARBA" id="ARBA00022555"/>
    </source>
</evidence>
<dbReference type="EC" id="3.1.1.-" evidence="5"/>
<dbReference type="EC" id="3.1.1.96" evidence="5"/>
<dbReference type="InterPro" id="IPR023509">
    <property type="entry name" value="DTD-like_sf"/>
</dbReference>
<evidence type="ECO:0000256" key="4">
    <source>
        <dbReference type="ARBA" id="ARBA00022884"/>
    </source>
</evidence>
<dbReference type="GO" id="GO:0051500">
    <property type="term" value="F:D-tyrosyl-tRNA(Tyr) deacylase activity"/>
    <property type="evidence" value="ECO:0007669"/>
    <property type="project" value="TreeGrafter"/>
</dbReference>
<comment type="function">
    <text evidence="5">An aminoacyl-tRNA editing enzyme that deacylates mischarged D-aminoacyl-tRNAs. Also deacylates mischarged glycyl-tRNA(Ala), protecting cells against glycine mischarging by AlaRS. Acts via tRNA-based rather than protein-based catalysis; rejects L-amino acids rather than detecting D-amino acids in the active site. By recycling D-aminoacyl-tRNA to D-amino acids and free tRNA molecules, this enzyme counteracts the toxicity associated with the formation of D-aminoacyl-tRNA entities in vivo and helps enforce protein L-homochirality.</text>
</comment>
<dbReference type="NCBIfam" id="TIGR00256">
    <property type="entry name" value="D-aminoacyl-tRNA deacylase"/>
    <property type="match status" value="1"/>
</dbReference>
<dbReference type="InterPro" id="IPR003732">
    <property type="entry name" value="Daa-tRNA_deacyls_DTD"/>
</dbReference>
<dbReference type="Pfam" id="PF02580">
    <property type="entry name" value="Tyr_Deacylase"/>
    <property type="match status" value="1"/>
</dbReference>
<dbReference type="PATRIC" id="fig|1001583.3.peg.1238"/>
<keyword evidence="4 5" id="KW-0694">RNA-binding</keyword>
<comment type="catalytic activity">
    <reaction evidence="5">
        <text>a D-aminoacyl-tRNA + H2O = a tRNA + a D-alpha-amino acid + H(+)</text>
        <dbReference type="Rhea" id="RHEA:13953"/>
        <dbReference type="Rhea" id="RHEA-COMP:10123"/>
        <dbReference type="Rhea" id="RHEA-COMP:10124"/>
        <dbReference type="ChEBI" id="CHEBI:15377"/>
        <dbReference type="ChEBI" id="CHEBI:15378"/>
        <dbReference type="ChEBI" id="CHEBI:59871"/>
        <dbReference type="ChEBI" id="CHEBI:78442"/>
        <dbReference type="ChEBI" id="CHEBI:79333"/>
        <dbReference type="EC" id="3.1.1.96"/>
    </reaction>
</comment>
<evidence type="ECO:0000256" key="2">
    <source>
        <dbReference type="ARBA" id="ARBA00022490"/>
    </source>
</evidence>
<keyword evidence="3 5" id="KW-0820">tRNA-binding</keyword>
<dbReference type="EMBL" id="AP012167">
    <property type="protein sequence ID" value="BAN06886.1"/>
    <property type="molecule type" value="Genomic_DNA"/>
</dbReference>
<evidence type="ECO:0000256" key="1">
    <source>
        <dbReference type="ARBA" id="ARBA00009673"/>
    </source>
</evidence>
<keyword evidence="2 5" id="KW-0963">Cytoplasm</keyword>
<dbReference type="HAMAP" id="MF_00518">
    <property type="entry name" value="Deacylase_Dtd"/>
    <property type="match status" value="1"/>
</dbReference>
<dbReference type="GO" id="GO:0019478">
    <property type="term" value="P:D-amino acid catabolic process"/>
    <property type="evidence" value="ECO:0007669"/>
    <property type="project" value="UniProtKB-UniRule"/>
</dbReference>
<comment type="subcellular location">
    <subcellularLocation>
        <location evidence="5">Cytoplasm</location>
    </subcellularLocation>
</comment>
<name>M5B0A1_LEVBR</name>
<dbReference type="CDD" id="cd00563">
    <property type="entry name" value="Dtyr_deacylase"/>
    <property type="match status" value="1"/>
</dbReference>
<proteinExistence type="inferred from homology"/>
<dbReference type="PANTHER" id="PTHR10472">
    <property type="entry name" value="D-TYROSYL-TRNA TYR DEACYLASE"/>
    <property type="match status" value="1"/>
</dbReference>
<dbReference type="FunFam" id="3.50.80.10:FF:000001">
    <property type="entry name" value="D-aminoacyl-tRNA deacylase"/>
    <property type="match status" value="1"/>
</dbReference>
<comment type="subunit">
    <text evidence="5">Homodimer.</text>
</comment>
<dbReference type="GO" id="GO:0043908">
    <property type="term" value="F:Ser(Gly)-tRNA(Ala) hydrolase activity"/>
    <property type="evidence" value="ECO:0007669"/>
    <property type="project" value="UniProtKB-UniRule"/>
</dbReference>
<dbReference type="PANTHER" id="PTHR10472:SF5">
    <property type="entry name" value="D-AMINOACYL-TRNA DEACYLASE 1"/>
    <property type="match status" value="1"/>
</dbReference>
<keyword evidence="5" id="KW-0378">Hydrolase</keyword>
<accession>M5B0A1</accession>
<dbReference type="Proteomes" id="UP000012042">
    <property type="component" value="Chromosome"/>
</dbReference>
<dbReference type="GO" id="GO:0005737">
    <property type="term" value="C:cytoplasm"/>
    <property type="evidence" value="ECO:0007669"/>
    <property type="project" value="UniProtKB-SubCell"/>
</dbReference>
<protein>
    <recommendedName>
        <fullName evidence="5">D-aminoacyl-tRNA deacylase</fullName>
        <shortName evidence="5">DTD</shortName>
        <ecNumber evidence="5">3.1.1.96</ecNumber>
    </recommendedName>
    <alternativeName>
        <fullName evidence="5">Gly-tRNA(Ala) deacylase</fullName>
        <ecNumber evidence="5">3.1.1.-</ecNumber>
    </alternativeName>
</protein>
<dbReference type="GO" id="GO:0106026">
    <property type="term" value="F:Gly-tRNA(Ala) deacylase activity"/>
    <property type="evidence" value="ECO:0007669"/>
    <property type="project" value="UniProtKB-UniRule"/>
</dbReference>
<dbReference type="HOGENOM" id="CLU_076901_1_0_9"/>
<evidence type="ECO:0000313" key="6">
    <source>
        <dbReference type="EMBL" id="BAN06886.1"/>
    </source>
</evidence>
<comment type="domain">
    <text evidence="5">A Gly-cisPro motif from one monomer fits into the active site of the other monomer to allow specific chiral rejection of L-amino acids.</text>
</comment>
<dbReference type="AlphaFoldDB" id="M5B0A1"/>
<organism evidence="6 7">
    <name type="scientific">Levilactobacillus brevis KB290</name>
    <dbReference type="NCBI Taxonomy" id="1001583"/>
    <lineage>
        <taxon>Bacteria</taxon>
        <taxon>Bacillati</taxon>
        <taxon>Bacillota</taxon>
        <taxon>Bacilli</taxon>
        <taxon>Lactobacillales</taxon>
        <taxon>Lactobacillaceae</taxon>
        <taxon>Levilactobacillus</taxon>
    </lineage>
</organism>
<dbReference type="SUPFAM" id="SSF69500">
    <property type="entry name" value="DTD-like"/>
    <property type="match status" value="1"/>
</dbReference>